<proteinExistence type="predicted"/>
<dbReference type="AlphaFoldDB" id="A0A0G4Q2M8"/>
<dbReference type="InterPro" id="IPR006530">
    <property type="entry name" value="YD"/>
</dbReference>
<keyword evidence="1" id="KW-0732">Signal</keyword>
<evidence type="ECO:0000313" key="2">
    <source>
        <dbReference type="EMBL" id="CRL60075.1"/>
    </source>
</evidence>
<sequence length="282" mass="32307" precursor="true">MDDLMKLQRLLIALSLYAVSSLPAIADPIQCSETEKQTNIANSDIILLSFYNGPVKSVTMTSTIPHDGRFKALKGEIHFDECGKLLKNSTSMQEYFEGNVETNLIRTLPNNPSVIRYQFQIKNAYGSHSIYMQETYHQDKQNRFNKRVIQYYGNDGTLLDTVTSQFDYKDGRIIKETSESSDPTTKPITTEYTYSPQGKLQSVIEDGKINVEYQYDLDGKVVTQSNYIKGINGEDKAFITTCLEWDKFANCSKEELESTIKFNDKVINFSKAMLHNEFIYYE</sequence>
<feature type="signal peptide" evidence="1">
    <location>
        <begin position="1"/>
        <end position="26"/>
    </location>
</feature>
<dbReference type="Proteomes" id="UP000183920">
    <property type="component" value="Unassembled WGS sequence"/>
</dbReference>
<reference evidence="3" key="1">
    <citation type="submission" date="2015-06" db="EMBL/GenBank/DDBJ databases">
        <authorList>
            <person name="Urmite Genomes"/>
        </authorList>
    </citation>
    <scope>NUCLEOTIDE SEQUENCE [LARGE SCALE GENOMIC DNA]</scope>
    <source>
        <strain evidence="3">CSUR P1867</strain>
    </source>
</reference>
<gene>
    <name evidence="2" type="ORF">BN1804_00739</name>
</gene>
<evidence type="ECO:0000256" key="1">
    <source>
        <dbReference type="SAM" id="SignalP"/>
    </source>
</evidence>
<accession>A0A0G4Q2M8</accession>
<evidence type="ECO:0008006" key="4">
    <source>
        <dbReference type="Google" id="ProtNLM"/>
    </source>
</evidence>
<dbReference type="Gene3D" id="2.180.10.10">
    <property type="entry name" value="RHS repeat-associated core"/>
    <property type="match status" value="1"/>
</dbReference>
<name>A0A0G4Q2M8_9GAMM</name>
<organism evidence="2 3">
    <name type="scientific">Proteus penneri</name>
    <dbReference type="NCBI Taxonomy" id="102862"/>
    <lineage>
        <taxon>Bacteria</taxon>
        <taxon>Pseudomonadati</taxon>
        <taxon>Pseudomonadota</taxon>
        <taxon>Gammaproteobacteria</taxon>
        <taxon>Enterobacterales</taxon>
        <taxon>Morganellaceae</taxon>
        <taxon>Proteus</taxon>
    </lineage>
</organism>
<dbReference type="EMBL" id="CVRY01000002">
    <property type="protein sequence ID" value="CRL60075.1"/>
    <property type="molecule type" value="Genomic_DNA"/>
</dbReference>
<protein>
    <recommendedName>
        <fullName evidence="4">RHS Repeat protein</fullName>
    </recommendedName>
</protein>
<dbReference type="NCBIfam" id="TIGR01643">
    <property type="entry name" value="YD_repeat_2x"/>
    <property type="match status" value="1"/>
</dbReference>
<evidence type="ECO:0000313" key="3">
    <source>
        <dbReference type="Proteomes" id="UP000183920"/>
    </source>
</evidence>
<feature type="chain" id="PRO_5005196133" description="RHS Repeat protein" evidence="1">
    <location>
        <begin position="27"/>
        <end position="282"/>
    </location>
</feature>